<dbReference type="GO" id="GO:0016052">
    <property type="term" value="P:carbohydrate catabolic process"/>
    <property type="evidence" value="ECO:0007669"/>
    <property type="project" value="TreeGrafter"/>
</dbReference>
<feature type="region of interest" description="Disordered" evidence="4">
    <location>
        <begin position="28"/>
        <end position="52"/>
    </location>
</feature>
<organism evidence="6 7">
    <name type="scientific">Candidatus Segetimicrobium genomatis</name>
    <dbReference type="NCBI Taxonomy" id="2569760"/>
    <lineage>
        <taxon>Bacteria</taxon>
        <taxon>Bacillati</taxon>
        <taxon>Candidatus Sysuimicrobiota</taxon>
        <taxon>Candidatus Sysuimicrobiia</taxon>
        <taxon>Candidatus Sysuimicrobiales</taxon>
        <taxon>Candidatus Segetimicrobiaceae</taxon>
        <taxon>Candidatus Segetimicrobium</taxon>
    </lineage>
</organism>
<feature type="domain" description="Mandelate racemase/muconate lactonizing enzyme C-terminal" evidence="5">
    <location>
        <begin position="199"/>
        <end position="297"/>
    </location>
</feature>
<evidence type="ECO:0000313" key="7">
    <source>
        <dbReference type="Proteomes" id="UP000320048"/>
    </source>
</evidence>
<dbReference type="InterPro" id="IPR046945">
    <property type="entry name" value="RHMD-like"/>
</dbReference>
<name>A0A537JAW6_9BACT</name>
<dbReference type="InterPro" id="IPR013341">
    <property type="entry name" value="Mandelate_racemase_N_dom"/>
</dbReference>
<dbReference type="SFLD" id="SFLDG00179">
    <property type="entry name" value="mandelate_racemase"/>
    <property type="match status" value="1"/>
</dbReference>
<keyword evidence="2" id="KW-0479">Metal-binding</keyword>
<dbReference type="AlphaFoldDB" id="A0A537JAW6"/>
<reference evidence="6 7" key="1">
    <citation type="journal article" date="2019" name="Nat. Microbiol.">
        <title>Mediterranean grassland soil C-N compound turnover is dependent on rainfall and depth, and is mediated by genomically divergent microorganisms.</title>
        <authorList>
            <person name="Diamond S."/>
            <person name="Andeer P.F."/>
            <person name="Li Z."/>
            <person name="Crits-Christoph A."/>
            <person name="Burstein D."/>
            <person name="Anantharaman K."/>
            <person name="Lane K.R."/>
            <person name="Thomas B.C."/>
            <person name="Pan C."/>
            <person name="Northen T.R."/>
            <person name="Banfield J.F."/>
        </authorList>
    </citation>
    <scope>NUCLEOTIDE SEQUENCE [LARGE SCALE GENOMIC DNA]</scope>
    <source>
        <strain evidence="6">NP_7</strain>
    </source>
</reference>
<dbReference type="Pfam" id="PF13378">
    <property type="entry name" value="MR_MLE_C"/>
    <property type="match status" value="1"/>
</dbReference>
<dbReference type="Proteomes" id="UP000320048">
    <property type="component" value="Unassembled WGS sequence"/>
</dbReference>
<evidence type="ECO:0000256" key="2">
    <source>
        <dbReference type="ARBA" id="ARBA00022723"/>
    </source>
</evidence>
<sequence length="389" mass="41543">MRSRAPSTNCAPSGRGFRRCWKTAASASGTCGTGRSSDAAPGGGAAVPRPGDGMKITKVEAIPLRIPDLDATRADGIQDDVIVRIHTDAGLTGVGEADASPEVVTALVDAPESWIRSRGLAGMLIGEDPLHTERLWDKMVHGTLWMGRGGVTIEAISAVDLALWDIKGKALGLPVHTLLGGARRDSVPVYASMLFERDLGLMRERARRHVGEGYQAVKFGWGPMGPDLATDVALVRAAREAIGDAALLVDAGAPWTVREAIRRIEAFREYQPFWLEEALASDDLAGWARLTAASGGIRIATGEQETLASAFRDLLEIGRVDVIQPDLARAGGFTQCRRIADLARANHALCVPHAWKSGILVAATLHFAATLPEIPFVEYSVAPSPLRRD</sequence>
<dbReference type="PROSITE" id="PS00908">
    <property type="entry name" value="MR_MLE_1"/>
    <property type="match status" value="1"/>
</dbReference>
<feature type="non-terminal residue" evidence="6">
    <location>
        <position position="389"/>
    </location>
</feature>
<evidence type="ECO:0000313" key="6">
    <source>
        <dbReference type="EMBL" id="TMI80671.1"/>
    </source>
</evidence>
<protein>
    <submittedName>
        <fullName evidence="6">Mandelate racemase/muconate lactonizing enzyme family protein</fullName>
    </submittedName>
</protein>
<keyword evidence="3" id="KW-0460">Magnesium</keyword>
<dbReference type="GO" id="GO:0000287">
    <property type="term" value="F:magnesium ion binding"/>
    <property type="evidence" value="ECO:0007669"/>
    <property type="project" value="TreeGrafter"/>
</dbReference>
<accession>A0A537JAW6</accession>
<dbReference type="Pfam" id="PF02746">
    <property type="entry name" value="MR_MLE_N"/>
    <property type="match status" value="1"/>
</dbReference>
<dbReference type="Gene3D" id="3.20.20.120">
    <property type="entry name" value="Enolase-like C-terminal domain"/>
    <property type="match status" value="1"/>
</dbReference>
<dbReference type="SUPFAM" id="SSF51604">
    <property type="entry name" value="Enolase C-terminal domain-like"/>
    <property type="match status" value="1"/>
</dbReference>
<evidence type="ECO:0000256" key="1">
    <source>
        <dbReference type="ARBA" id="ARBA00001946"/>
    </source>
</evidence>
<dbReference type="InterPro" id="IPR029065">
    <property type="entry name" value="Enolase_C-like"/>
</dbReference>
<dbReference type="InterPro" id="IPR018110">
    <property type="entry name" value="Mandel_Rmase/mucon_lact_enz_CS"/>
</dbReference>
<evidence type="ECO:0000259" key="5">
    <source>
        <dbReference type="SMART" id="SM00922"/>
    </source>
</evidence>
<comment type="caution">
    <text evidence="6">The sequence shown here is derived from an EMBL/GenBank/DDBJ whole genome shotgun (WGS) entry which is preliminary data.</text>
</comment>
<dbReference type="EMBL" id="VBAO01000205">
    <property type="protein sequence ID" value="TMI80671.1"/>
    <property type="molecule type" value="Genomic_DNA"/>
</dbReference>
<dbReference type="PANTHER" id="PTHR13794:SF58">
    <property type="entry name" value="MITOCHONDRIAL ENOLASE SUPERFAMILY MEMBER 1"/>
    <property type="match status" value="1"/>
</dbReference>
<evidence type="ECO:0000256" key="4">
    <source>
        <dbReference type="SAM" id="MobiDB-lite"/>
    </source>
</evidence>
<dbReference type="InterPro" id="IPR036849">
    <property type="entry name" value="Enolase-like_C_sf"/>
</dbReference>
<dbReference type="GO" id="GO:0016836">
    <property type="term" value="F:hydro-lyase activity"/>
    <property type="evidence" value="ECO:0007669"/>
    <property type="project" value="TreeGrafter"/>
</dbReference>
<dbReference type="SMART" id="SM00922">
    <property type="entry name" value="MR_MLE"/>
    <property type="match status" value="1"/>
</dbReference>
<dbReference type="PANTHER" id="PTHR13794">
    <property type="entry name" value="ENOLASE SUPERFAMILY, MANDELATE RACEMASE"/>
    <property type="match status" value="1"/>
</dbReference>
<dbReference type="InterPro" id="IPR029017">
    <property type="entry name" value="Enolase-like_N"/>
</dbReference>
<dbReference type="SUPFAM" id="SSF54826">
    <property type="entry name" value="Enolase N-terminal domain-like"/>
    <property type="match status" value="1"/>
</dbReference>
<feature type="compositionally biased region" description="Low complexity" evidence="4">
    <location>
        <begin position="34"/>
        <end position="52"/>
    </location>
</feature>
<gene>
    <name evidence="6" type="ORF">E6H04_08220</name>
</gene>
<dbReference type="InterPro" id="IPR013342">
    <property type="entry name" value="Mandelate_racemase_C"/>
</dbReference>
<dbReference type="Gene3D" id="3.30.390.10">
    <property type="entry name" value="Enolase-like, N-terminal domain"/>
    <property type="match status" value="1"/>
</dbReference>
<dbReference type="GO" id="GO:0009063">
    <property type="term" value="P:amino acid catabolic process"/>
    <property type="evidence" value="ECO:0007669"/>
    <property type="project" value="InterPro"/>
</dbReference>
<proteinExistence type="predicted"/>
<dbReference type="CDD" id="cd03316">
    <property type="entry name" value="MR_like"/>
    <property type="match status" value="1"/>
</dbReference>
<evidence type="ECO:0000256" key="3">
    <source>
        <dbReference type="ARBA" id="ARBA00022842"/>
    </source>
</evidence>
<comment type="cofactor">
    <cofactor evidence="1">
        <name>Mg(2+)</name>
        <dbReference type="ChEBI" id="CHEBI:18420"/>
    </cofactor>
</comment>
<dbReference type="SFLD" id="SFLDS00001">
    <property type="entry name" value="Enolase"/>
    <property type="match status" value="1"/>
</dbReference>